<evidence type="ECO:0000256" key="8">
    <source>
        <dbReference type="ARBA" id="ARBA00022989"/>
    </source>
</evidence>
<evidence type="ECO:0000256" key="14">
    <source>
        <dbReference type="SAM" id="Phobius"/>
    </source>
</evidence>
<dbReference type="SUPFAM" id="SSF48264">
    <property type="entry name" value="Cytochrome P450"/>
    <property type="match status" value="1"/>
</dbReference>
<name>A0AAV9ZX44_9AGAR</name>
<evidence type="ECO:0000256" key="12">
    <source>
        <dbReference type="ARBA" id="ARBA00023136"/>
    </source>
</evidence>
<dbReference type="Gene3D" id="1.10.630.10">
    <property type="entry name" value="Cytochrome P450"/>
    <property type="match status" value="1"/>
</dbReference>
<reference evidence="15 16" key="1">
    <citation type="journal article" date="2024" name="J Genomics">
        <title>Draft genome sequencing and assembly of Favolaschia claudopus CIRM-BRFM 2984 isolated from oak limbs.</title>
        <authorList>
            <person name="Navarro D."/>
            <person name="Drula E."/>
            <person name="Chaduli D."/>
            <person name="Cazenave R."/>
            <person name="Ahrendt S."/>
            <person name="Wang J."/>
            <person name="Lipzen A."/>
            <person name="Daum C."/>
            <person name="Barry K."/>
            <person name="Grigoriev I.V."/>
            <person name="Favel A."/>
            <person name="Rosso M.N."/>
            <person name="Martin F."/>
        </authorList>
    </citation>
    <scope>NUCLEOTIDE SEQUENCE [LARGE SCALE GENOMIC DNA]</scope>
    <source>
        <strain evidence="15 16">CIRM-BRFM 2984</strain>
    </source>
</reference>
<dbReference type="PANTHER" id="PTHR24305:SF166">
    <property type="entry name" value="CYTOCHROME P450 12A4, MITOCHONDRIAL-RELATED"/>
    <property type="match status" value="1"/>
</dbReference>
<evidence type="ECO:0000256" key="4">
    <source>
        <dbReference type="ARBA" id="ARBA00010617"/>
    </source>
</evidence>
<dbReference type="GO" id="GO:0016020">
    <property type="term" value="C:membrane"/>
    <property type="evidence" value="ECO:0007669"/>
    <property type="project" value="UniProtKB-SubCell"/>
</dbReference>
<dbReference type="EMBL" id="JAWWNJ010000105">
    <property type="protein sequence ID" value="KAK6992961.1"/>
    <property type="molecule type" value="Genomic_DNA"/>
</dbReference>
<keyword evidence="11" id="KW-0503">Monooxygenase</keyword>
<sequence>MTIQFSRNGRIPALEFAPAVSNGAMISTTQLVLLLAGSSLTYILLPVAQILYRNITSSLSYVDGPKNPSMMYGNFKQMADDISLTSKWRQEFGSIFQFKGLFGITELHLGDVKAISHIISRSDKYERTPLTRGSLKTLLGSSILSAEGSDHRRHRRALNPAFGVAQIRATTEIFVEKAVQLREIWAREISVSPDGAPQIEVQSWLRRLTLDIIGKAGFNYDFSALESSGKPNELNDAFTQVLHSPHASRYVAFRAAGAVVPWLKYLPGPGRSVVNNARTTMLSIAEGIVSRRKEELKSSGEGKQMLDGKRDLLSSLLKGNLADSGNHRLSDAEVVGQIPAFFFAGHETSSSALAWALQALSENIDVQNKLREELLTVSTDNPGMDELNALSYLEIVVREILRVQAPVLSTERVATEDDVLPLSKPYVGRDGKCHESILIRKGQTIHIPILAVNTDTSIWGEDALQFRPERWQNIPEGVAGIPNIWGNLLTFFAGPHNCIGFRFSVIEIKAILFILIRAFEFEAAVSNDSIGRAATGTVQKPVVLGNENGSGLPLIVKIYNV</sequence>
<evidence type="ECO:0000256" key="2">
    <source>
        <dbReference type="ARBA" id="ARBA00004370"/>
    </source>
</evidence>
<evidence type="ECO:0000256" key="7">
    <source>
        <dbReference type="ARBA" id="ARBA00022723"/>
    </source>
</evidence>
<dbReference type="GO" id="GO:0004497">
    <property type="term" value="F:monooxygenase activity"/>
    <property type="evidence" value="ECO:0007669"/>
    <property type="project" value="UniProtKB-KW"/>
</dbReference>
<evidence type="ECO:0000256" key="3">
    <source>
        <dbReference type="ARBA" id="ARBA00004721"/>
    </source>
</evidence>
<dbReference type="PANTHER" id="PTHR24305">
    <property type="entry name" value="CYTOCHROME P450"/>
    <property type="match status" value="1"/>
</dbReference>
<dbReference type="PRINTS" id="PR00463">
    <property type="entry name" value="EP450I"/>
</dbReference>
<dbReference type="InterPro" id="IPR036396">
    <property type="entry name" value="Cyt_P450_sf"/>
</dbReference>
<comment type="subcellular location">
    <subcellularLocation>
        <location evidence="2">Membrane</location>
    </subcellularLocation>
</comment>
<dbReference type="Proteomes" id="UP001362999">
    <property type="component" value="Unassembled WGS sequence"/>
</dbReference>
<evidence type="ECO:0000256" key="9">
    <source>
        <dbReference type="ARBA" id="ARBA00023002"/>
    </source>
</evidence>
<dbReference type="Pfam" id="PF00067">
    <property type="entry name" value="p450"/>
    <property type="match status" value="1"/>
</dbReference>
<dbReference type="AlphaFoldDB" id="A0AAV9ZX44"/>
<dbReference type="GO" id="GO:0016705">
    <property type="term" value="F:oxidoreductase activity, acting on paired donors, with incorporation or reduction of molecular oxygen"/>
    <property type="evidence" value="ECO:0007669"/>
    <property type="project" value="InterPro"/>
</dbReference>
<protein>
    <submittedName>
        <fullName evidence="15">Cytochrome P450</fullName>
    </submittedName>
</protein>
<dbReference type="InterPro" id="IPR001128">
    <property type="entry name" value="Cyt_P450"/>
</dbReference>
<dbReference type="InterPro" id="IPR050121">
    <property type="entry name" value="Cytochrome_P450_monoxygenase"/>
</dbReference>
<evidence type="ECO:0000256" key="1">
    <source>
        <dbReference type="ARBA" id="ARBA00001971"/>
    </source>
</evidence>
<keyword evidence="7 13" id="KW-0479">Metal-binding</keyword>
<dbReference type="CDD" id="cd11069">
    <property type="entry name" value="CYP_FUM15-like"/>
    <property type="match status" value="1"/>
</dbReference>
<dbReference type="GO" id="GO:0005506">
    <property type="term" value="F:iron ion binding"/>
    <property type="evidence" value="ECO:0007669"/>
    <property type="project" value="InterPro"/>
</dbReference>
<feature type="binding site" description="axial binding residue" evidence="13">
    <location>
        <position position="498"/>
    </location>
    <ligand>
        <name>heme</name>
        <dbReference type="ChEBI" id="CHEBI:30413"/>
    </ligand>
    <ligandPart>
        <name>Fe</name>
        <dbReference type="ChEBI" id="CHEBI:18248"/>
    </ligandPart>
</feature>
<keyword evidence="9" id="KW-0560">Oxidoreductase</keyword>
<keyword evidence="10 13" id="KW-0408">Iron</keyword>
<evidence type="ECO:0000256" key="13">
    <source>
        <dbReference type="PIRSR" id="PIRSR602401-1"/>
    </source>
</evidence>
<gene>
    <name evidence="15" type="ORF">R3P38DRAFT_124147</name>
</gene>
<comment type="caution">
    <text evidence="15">The sequence shown here is derived from an EMBL/GenBank/DDBJ whole genome shotgun (WGS) entry which is preliminary data.</text>
</comment>
<organism evidence="15 16">
    <name type="scientific">Favolaschia claudopus</name>
    <dbReference type="NCBI Taxonomy" id="2862362"/>
    <lineage>
        <taxon>Eukaryota</taxon>
        <taxon>Fungi</taxon>
        <taxon>Dikarya</taxon>
        <taxon>Basidiomycota</taxon>
        <taxon>Agaricomycotina</taxon>
        <taxon>Agaricomycetes</taxon>
        <taxon>Agaricomycetidae</taxon>
        <taxon>Agaricales</taxon>
        <taxon>Marasmiineae</taxon>
        <taxon>Mycenaceae</taxon>
        <taxon>Favolaschia</taxon>
    </lineage>
</organism>
<keyword evidence="6 14" id="KW-0812">Transmembrane</keyword>
<keyword evidence="5 13" id="KW-0349">Heme</keyword>
<keyword evidence="12 14" id="KW-0472">Membrane</keyword>
<dbReference type="GO" id="GO:0020037">
    <property type="term" value="F:heme binding"/>
    <property type="evidence" value="ECO:0007669"/>
    <property type="project" value="InterPro"/>
</dbReference>
<accession>A0AAV9ZX44</accession>
<evidence type="ECO:0000256" key="5">
    <source>
        <dbReference type="ARBA" id="ARBA00022617"/>
    </source>
</evidence>
<comment type="similarity">
    <text evidence="4">Belongs to the cytochrome P450 family.</text>
</comment>
<evidence type="ECO:0000256" key="10">
    <source>
        <dbReference type="ARBA" id="ARBA00023004"/>
    </source>
</evidence>
<evidence type="ECO:0000313" key="16">
    <source>
        <dbReference type="Proteomes" id="UP001362999"/>
    </source>
</evidence>
<dbReference type="InterPro" id="IPR002401">
    <property type="entry name" value="Cyt_P450_E_grp-I"/>
</dbReference>
<evidence type="ECO:0000313" key="15">
    <source>
        <dbReference type="EMBL" id="KAK6992961.1"/>
    </source>
</evidence>
<comment type="cofactor">
    <cofactor evidence="1 13">
        <name>heme</name>
        <dbReference type="ChEBI" id="CHEBI:30413"/>
    </cofactor>
</comment>
<evidence type="ECO:0000256" key="6">
    <source>
        <dbReference type="ARBA" id="ARBA00022692"/>
    </source>
</evidence>
<proteinExistence type="inferred from homology"/>
<feature type="transmembrane region" description="Helical" evidence="14">
    <location>
        <begin position="31"/>
        <end position="52"/>
    </location>
</feature>
<comment type="pathway">
    <text evidence="3">Secondary metabolite biosynthesis; terpenoid biosynthesis.</text>
</comment>
<dbReference type="PRINTS" id="PR00385">
    <property type="entry name" value="P450"/>
</dbReference>
<keyword evidence="16" id="KW-1185">Reference proteome</keyword>
<keyword evidence="8 14" id="KW-1133">Transmembrane helix</keyword>
<evidence type="ECO:0000256" key="11">
    <source>
        <dbReference type="ARBA" id="ARBA00023033"/>
    </source>
</evidence>